<protein>
    <submittedName>
        <fullName evidence="1">Uncharacterized protein</fullName>
    </submittedName>
</protein>
<comment type="caution">
    <text evidence="1">The sequence shown here is derived from an EMBL/GenBank/DDBJ whole genome shotgun (WGS) entry which is preliminary data.</text>
</comment>
<gene>
    <name evidence="1" type="ORF">PPENT_87.1.T0750007</name>
</gene>
<dbReference type="EMBL" id="CAJJDO010000075">
    <property type="protein sequence ID" value="CAD8180741.1"/>
    <property type="molecule type" value="Genomic_DNA"/>
</dbReference>
<proteinExistence type="predicted"/>
<dbReference type="Proteomes" id="UP000689195">
    <property type="component" value="Unassembled WGS sequence"/>
</dbReference>
<name>A0A8S1VV81_9CILI</name>
<accession>A0A8S1VV81</accession>
<organism evidence="1 2">
    <name type="scientific">Paramecium pentaurelia</name>
    <dbReference type="NCBI Taxonomy" id="43138"/>
    <lineage>
        <taxon>Eukaryota</taxon>
        <taxon>Sar</taxon>
        <taxon>Alveolata</taxon>
        <taxon>Ciliophora</taxon>
        <taxon>Intramacronucleata</taxon>
        <taxon>Oligohymenophorea</taxon>
        <taxon>Peniculida</taxon>
        <taxon>Parameciidae</taxon>
        <taxon>Paramecium</taxon>
    </lineage>
</organism>
<evidence type="ECO:0000313" key="1">
    <source>
        <dbReference type="EMBL" id="CAD8180741.1"/>
    </source>
</evidence>
<sequence>MQIQKCTPILQINQLIFFIKRESILDGKLPLILPSSKKKFKSSKDSFLNFIFGCENGAITSEKIKSAEYFINLQTFLVDLYFFQYSIIF</sequence>
<keyword evidence="2" id="KW-1185">Reference proteome</keyword>
<reference evidence="1" key="1">
    <citation type="submission" date="2021-01" db="EMBL/GenBank/DDBJ databases">
        <authorList>
            <consortium name="Genoscope - CEA"/>
            <person name="William W."/>
        </authorList>
    </citation>
    <scope>NUCLEOTIDE SEQUENCE</scope>
</reference>
<dbReference type="AlphaFoldDB" id="A0A8S1VV81"/>
<evidence type="ECO:0000313" key="2">
    <source>
        <dbReference type="Proteomes" id="UP000689195"/>
    </source>
</evidence>